<feature type="region of interest" description="Disordered" evidence="1">
    <location>
        <begin position="1"/>
        <end position="29"/>
    </location>
</feature>
<organism evidence="3 4">
    <name type="scientific">Rhizoctonia solani</name>
    <dbReference type="NCBI Taxonomy" id="456999"/>
    <lineage>
        <taxon>Eukaryota</taxon>
        <taxon>Fungi</taxon>
        <taxon>Dikarya</taxon>
        <taxon>Basidiomycota</taxon>
        <taxon>Agaricomycotina</taxon>
        <taxon>Agaricomycetes</taxon>
        <taxon>Cantharellales</taxon>
        <taxon>Ceratobasidiaceae</taxon>
        <taxon>Rhizoctonia</taxon>
    </lineage>
</organism>
<gene>
    <name evidence="3" type="ORF">RDB_LOCUS99672</name>
</gene>
<dbReference type="InterPro" id="IPR036910">
    <property type="entry name" value="HMG_box_dom_sf"/>
</dbReference>
<dbReference type="InterPro" id="IPR056775">
    <property type="entry name" value="YABBY_C"/>
</dbReference>
<reference evidence="3" key="1">
    <citation type="submission" date="2021-01" db="EMBL/GenBank/DDBJ databases">
        <authorList>
            <person name="Kaushik A."/>
        </authorList>
    </citation>
    <scope>NUCLEOTIDE SEQUENCE</scope>
    <source>
        <strain evidence="3">Type strain: AG8-Rh-89/</strain>
    </source>
</reference>
<dbReference type="Gene3D" id="1.10.30.10">
    <property type="entry name" value="High mobility group box domain"/>
    <property type="match status" value="1"/>
</dbReference>
<dbReference type="Proteomes" id="UP000663850">
    <property type="component" value="Unassembled WGS sequence"/>
</dbReference>
<evidence type="ECO:0000313" key="3">
    <source>
        <dbReference type="EMBL" id="CAE6504996.1"/>
    </source>
</evidence>
<feature type="region of interest" description="Disordered" evidence="1">
    <location>
        <begin position="61"/>
        <end position="122"/>
    </location>
</feature>
<dbReference type="EMBL" id="CAJMWZ010005364">
    <property type="protein sequence ID" value="CAE6504996.1"/>
    <property type="molecule type" value="Genomic_DNA"/>
</dbReference>
<sequence>MPKATTTKATKTAKEPKEPKEVKEKTPTLYQTFMKERLPSYKAEHPDVTHKDAFRAVALEWKDADENPKKGQVREEKPKPKPKEKVDKEAAPKKKRAAKKAPVASSEAEDDKEAADDDDESS</sequence>
<protein>
    <recommendedName>
        <fullName evidence="2">YABBY protein C-terminal domain-containing protein</fullName>
    </recommendedName>
</protein>
<evidence type="ECO:0000313" key="4">
    <source>
        <dbReference type="Proteomes" id="UP000663850"/>
    </source>
</evidence>
<name>A0A8H3D0A7_9AGAM</name>
<proteinExistence type="predicted"/>
<feature type="compositionally biased region" description="Basic and acidic residues" evidence="1">
    <location>
        <begin position="12"/>
        <end position="26"/>
    </location>
</feature>
<dbReference type="SUPFAM" id="SSF47095">
    <property type="entry name" value="HMG-box"/>
    <property type="match status" value="1"/>
</dbReference>
<feature type="domain" description="YABBY protein C-terminal" evidence="2">
    <location>
        <begin position="9"/>
        <end position="63"/>
    </location>
</feature>
<dbReference type="Pfam" id="PF04690">
    <property type="entry name" value="YABBY"/>
    <property type="match status" value="1"/>
</dbReference>
<evidence type="ECO:0000259" key="2">
    <source>
        <dbReference type="Pfam" id="PF04690"/>
    </source>
</evidence>
<dbReference type="CDD" id="cd00084">
    <property type="entry name" value="HMG-box_SF"/>
    <property type="match status" value="1"/>
</dbReference>
<comment type="caution">
    <text evidence="3">The sequence shown here is derived from an EMBL/GenBank/DDBJ whole genome shotgun (WGS) entry which is preliminary data.</text>
</comment>
<accession>A0A8H3D0A7</accession>
<feature type="compositionally biased region" description="Acidic residues" evidence="1">
    <location>
        <begin position="107"/>
        <end position="122"/>
    </location>
</feature>
<feature type="compositionally biased region" description="Low complexity" evidence="1">
    <location>
        <begin position="1"/>
        <end position="10"/>
    </location>
</feature>
<feature type="compositionally biased region" description="Basic and acidic residues" evidence="1">
    <location>
        <begin position="61"/>
        <end position="92"/>
    </location>
</feature>
<dbReference type="AlphaFoldDB" id="A0A8H3D0A7"/>
<evidence type="ECO:0000256" key="1">
    <source>
        <dbReference type="SAM" id="MobiDB-lite"/>
    </source>
</evidence>